<feature type="region of interest" description="Disordered" evidence="1">
    <location>
        <begin position="49"/>
        <end position="84"/>
    </location>
</feature>
<feature type="compositionally biased region" description="Basic and acidic residues" evidence="1">
    <location>
        <begin position="14"/>
        <end position="23"/>
    </location>
</feature>
<protein>
    <submittedName>
        <fullName evidence="2">Uncharacterized protein</fullName>
    </submittedName>
</protein>
<reference evidence="2" key="1">
    <citation type="submission" date="2023-01" db="EMBL/GenBank/DDBJ databases">
        <title>Colletotrichum chrysophilum M932 genome sequence.</title>
        <authorList>
            <person name="Baroncelli R."/>
        </authorList>
    </citation>
    <scope>NUCLEOTIDE SEQUENCE</scope>
    <source>
        <strain evidence="2">M932</strain>
    </source>
</reference>
<dbReference type="AlphaFoldDB" id="A0AAD9ALG1"/>
<dbReference type="EMBL" id="JAQOWY010000113">
    <property type="protein sequence ID" value="KAK1850688.1"/>
    <property type="molecule type" value="Genomic_DNA"/>
</dbReference>
<accession>A0AAD9ALG1</accession>
<evidence type="ECO:0000256" key="1">
    <source>
        <dbReference type="SAM" id="MobiDB-lite"/>
    </source>
</evidence>
<evidence type="ECO:0000313" key="2">
    <source>
        <dbReference type="EMBL" id="KAK1850688.1"/>
    </source>
</evidence>
<gene>
    <name evidence="2" type="ORF">CCHR01_06673</name>
</gene>
<organism evidence="2 3">
    <name type="scientific">Colletotrichum chrysophilum</name>
    <dbReference type="NCBI Taxonomy" id="1836956"/>
    <lineage>
        <taxon>Eukaryota</taxon>
        <taxon>Fungi</taxon>
        <taxon>Dikarya</taxon>
        <taxon>Ascomycota</taxon>
        <taxon>Pezizomycotina</taxon>
        <taxon>Sordariomycetes</taxon>
        <taxon>Hypocreomycetidae</taxon>
        <taxon>Glomerellales</taxon>
        <taxon>Glomerellaceae</taxon>
        <taxon>Colletotrichum</taxon>
        <taxon>Colletotrichum gloeosporioides species complex</taxon>
    </lineage>
</organism>
<proteinExistence type="predicted"/>
<comment type="caution">
    <text evidence="2">The sequence shown here is derived from an EMBL/GenBank/DDBJ whole genome shotgun (WGS) entry which is preliminary data.</text>
</comment>
<dbReference type="Proteomes" id="UP001243330">
    <property type="component" value="Unassembled WGS sequence"/>
</dbReference>
<name>A0AAD9ALG1_9PEZI</name>
<evidence type="ECO:0000313" key="3">
    <source>
        <dbReference type="Proteomes" id="UP001243330"/>
    </source>
</evidence>
<keyword evidence="3" id="KW-1185">Reference proteome</keyword>
<feature type="region of interest" description="Disordered" evidence="1">
    <location>
        <begin position="1"/>
        <end position="23"/>
    </location>
</feature>
<sequence>MLGIPNEANLPGNEADRQPCDRRTALAAPGRVQPSMVAIPLINGPVNLQQQQDASSHHAVGSQAMSPTYRDYPRGRDGRSSCSLLFPRTWTPEMSTGAVPKV</sequence>